<dbReference type="InterPro" id="IPR036513">
    <property type="entry name" value="STAS_dom_sf"/>
</dbReference>
<dbReference type="InterPro" id="IPR002645">
    <property type="entry name" value="STAS_dom"/>
</dbReference>
<dbReference type="PANTHER" id="PTHR35849">
    <property type="entry name" value="BLR2341 PROTEIN"/>
    <property type="match status" value="1"/>
</dbReference>
<name>A0A1Q2SPD5_9GAMM</name>
<sequence length="100" mass="11364">MALHIESAQNGDFRIIGELTFNTVSGVDEKGMVLFDMTEGEDLYIDLQEISHTDSAGLVLLIAWVRYASRKNKTLQFLNIPNQMLALAKSYNLDQVFRLR</sequence>
<accession>A0A1Q2SPD5</accession>
<dbReference type="AlphaFoldDB" id="A0A1Q2SPD5"/>
<dbReference type="InterPro" id="IPR058548">
    <property type="entry name" value="MlaB-like_STAS"/>
</dbReference>
<dbReference type="PANTHER" id="PTHR35849:SF1">
    <property type="entry name" value="INTERMEMBRANE PHOSPHOLIPID TRANSPORT SYSTEM BINDING PROTEIN MLAB"/>
    <property type="match status" value="1"/>
</dbReference>
<dbReference type="CDD" id="cd07043">
    <property type="entry name" value="STAS_anti-anti-sigma_factors"/>
    <property type="match status" value="1"/>
</dbReference>
<gene>
    <name evidence="2" type="ORF">TAO_1611</name>
</gene>
<proteinExistence type="predicted"/>
<protein>
    <submittedName>
        <fullName evidence="2">Sulfate transporter/antisigma-factor antagonist STAS</fullName>
    </submittedName>
</protein>
<dbReference type="EMBL" id="AP014836">
    <property type="protein sequence ID" value="BAW80981.1"/>
    <property type="molecule type" value="Genomic_DNA"/>
</dbReference>
<dbReference type="PROSITE" id="PS50801">
    <property type="entry name" value="STAS"/>
    <property type="match status" value="1"/>
</dbReference>
<reference evidence="2 3" key="1">
    <citation type="journal article" date="2017" name="ISME J.">
        <title>An acid-tolerant ammonia-oxidizing ?-proteobacterium from soil.</title>
        <authorList>
            <person name="Hayatsu M."/>
            <person name="Tago K."/>
            <person name="Uchiyama I."/>
            <person name="Toyoda A."/>
            <person name="Wang Y."/>
            <person name="Shimomura Y."/>
            <person name="Okubo T."/>
            <person name="Kurisu F."/>
            <person name="Hirono Y."/>
            <person name="Nonaka K."/>
            <person name="Akiyama H."/>
            <person name="Itoh T."/>
            <person name="Takami H."/>
        </authorList>
    </citation>
    <scope>NUCLEOTIDE SEQUENCE [LARGE SCALE GENOMIC DNA]</scope>
    <source>
        <strain evidence="2 3">TAO100</strain>
    </source>
</reference>
<evidence type="ECO:0000259" key="1">
    <source>
        <dbReference type="PROSITE" id="PS50801"/>
    </source>
</evidence>
<organism evidence="2 3">
    <name type="scientific">Candidatus Nitrosoglobus terrae</name>
    <dbReference type="NCBI Taxonomy" id="1630141"/>
    <lineage>
        <taxon>Bacteria</taxon>
        <taxon>Pseudomonadati</taxon>
        <taxon>Pseudomonadota</taxon>
        <taxon>Gammaproteobacteria</taxon>
        <taxon>Chromatiales</taxon>
        <taxon>Chromatiaceae</taxon>
        <taxon>Candidatus Nitrosoglobus</taxon>
    </lineage>
</organism>
<dbReference type="OrthoDB" id="5297990at2"/>
<dbReference type="SUPFAM" id="SSF52091">
    <property type="entry name" value="SpoIIaa-like"/>
    <property type="match status" value="1"/>
</dbReference>
<dbReference type="Proteomes" id="UP000243679">
    <property type="component" value="Chromosome"/>
</dbReference>
<evidence type="ECO:0000313" key="2">
    <source>
        <dbReference type="EMBL" id="BAW80981.1"/>
    </source>
</evidence>
<dbReference type="Pfam" id="PF13466">
    <property type="entry name" value="STAS_2"/>
    <property type="match status" value="1"/>
</dbReference>
<dbReference type="KEGG" id="ntt:TAO_1611"/>
<dbReference type="Gene3D" id="3.30.750.24">
    <property type="entry name" value="STAS domain"/>
    <property type="match status" value="1"/>
</dbReference>
<feature type="domain" description="STAS" evidence="1">
    <location>
        <begin position="13"/>
        <end position="100"/>
    </location>
</feature>
<dbReference type="InterPro" id="IPR052746">
    <property type="entry name" value="MlaB_ABC_Transporter"/>
</dbReference>
<dbReference type="RefSeq" id="WP_096527468.1">
    <property type="nucleotide sequence ID" value="NZ_AP014836.1"/>
</dbReference>
<evidence type="ECO:0000313" key="3">
    <source>
        <dbReference type="Proteomes" id="UP000243679"/>
    </source>
</evidence>
<keyword evidence="3" id="KW-1185">Reference proteome</keyword>